<dbReference type="PANTHER" id="PTHR37829:SF3">
    <property type="entry name" value="PROTEIN JAYE-RELATED"/>
    <property type="match status" value="1"/>
</dbReference>
<comment type="caution">
    <text evidence="3">The sequence shown here is derived from an EMBL/GenBank/DDBJ whole genome shotgun (WGS) entry which is preliminary data.</text>
</comment>
<evidence type="ECO:0000313" key="4">
    <source>
        <dbReference type="Proteomes" id="UP000295611"/>
    </source>
</evidence>
<dbReference type="PANTHER" id="PTHR37829">
    <property type="entry name" value="PHAGE-LIKE ELEMENT PBSX PROTEIN XKDT"/>
    <property type="match status" value="1"/>
</dbReference>
<dbReference type="Pfam" id="PF26079">
    <property type="entry name" value="Baseplate_J_C"/>
    <property type="match status" value="1"/>
</dbReference>
<feature type="domain" description="Baseplate J-like C-terminal" evidence="2">
    <location>
        <begin position="291"/>
        <end position="375"/>
    </location>
</feature>
<feature type="domain" description="Baseplate protein J-like barrel" evidence="1">
    <location>
        <begin position="95"/>
        <end position="189"/>
    </location>
</feature>
<evidence type="ECO:0000259" key="2">
    <source>
        <dbReference type="Pfam" id="PF26079"/>
    </source>
</evidence>
<name>A0A4R7B886_9NEIS</name>
<dbReference type="EMBL" id="SNZP01000006">
    <property type="protein sequence ID" value="TDR79995.1"/>
    <property type="molecule type" value="Genomic_DNA"/>
</dbReference>
<dbReference type="InterPro" id="IPR058530">
    <property type="entry name" value="Baseplate_J-like_C"/>
</dbReference>
<dbReference type="AlphaFoldDB" id="A0A4R7B886"/>
<gene>
    <name evidence="3" type="ORF">DFP86_106135</name>
</gene>
<dbReference type="InterPro" id="IPR052399">
    <property type="entry name" value="Phage_Baseplate_Assmbl_Protein"/>
</dbReference>
<protein>
    <submittedName>
        <fullName evidence="3">Putative phage protein gp47/JayE</fullName>
    </submittedName>
</protein>
<dbReference type="RefSeq" id="WP_133680275.1">
    <property type="nucleotide sequence ID" value="NZ_SNZP01000006.1"/>
</dbReference>
<sequence length="375" mass="38406">MATLNLKDFSTLVSDQVTAIQGRAAALVDFTVGSLMLAITQSNASVAQWLQQLILNLLATTRAATCSGADLDSWMADFGFTRLSAVQASGQVAFARFTPGNAALIPLGAIVATMDGSQQYNVIADSNNPAFNATLRGYLLPAGTAALTVPVLASTAGAAGNALAGTVGVIVGSIAGVDTVSNAAAFANGQDPETDAAFRARFVQWVSSLSKATKSAIGYALASMQQGVTYTLTENQDYNGNTLYGFFYAVVDDGSGNPPASFLSAAASAIDAVRPFTSRFAVFPPQVVGANVALALTTDPSGNHNDVVQQVSAALQKYIAGLKLGQLLPYTQLVALAYGASPLVTNVSGVLLNGASADLAANQKQVIRPGTITVN</sequence>
<accession>A0A4R7B886</accession>
<evidence type="ECO:0000313" key="3">
    <source>
        <dbReference type="EMBL" id="TDR79995.1"/>
    </source>
</evidence>
<evidence type="ECO:0000259" key="1">
    <source>
        <dbReference type="Pfam" id="PF04865"/>
    </source>
</evidence>
<dbReference type="OrthoDB" id="7012887at2"/>
<dbReference type="Proteomes" id="UP000295611">
    <property type="component" value="Unassembled WGS sequence"/>
</dbReference>
<dbReference type="InterPro" id="IPR006949">
    <property type="entry name" value="Barrel_Baseplate_J-like"/>
</dbReference>
<keyword evidence="4" id="KW-1185">Reference proteome</keyword>
<dbReference type="Pfam" id="PF04865">
    <property type="entry name" value="Baseplate_J"/>
    <property type="match status" value="1"/>
</dbReference>
<reference evidence="3 4" key="1">
    <citation type="submission" date="2019-03" db="EMBL/GenBank/DDBJ databases">
        <title>Genomic Encyclopedia of Type Strains, Phase III (KMG-III): the genomes of soil and plant-associated and newly described type strains.</title>
        <authorList>
            <person name="Whitman W."/>
        </authorList>
    </citation>
    <scope>NUCLEOTIDE SEQUENCE [LARGE SCALE GENOMIC DNA]</scope>
    <source>
        <strain evidence="3 4">CECT 8976</strain>
    </source>
</reference>
<proteinExistence type="predicted"/>
<organism evidence="3 4">
    <name type="scientific">Paludibacterium purpuratum</name>
    <dbReference type="NCBI Taxonomy" id="1144873"/>
    <lineage>
        <taxon>Bacteria</taxon>
        <taxon>Pseudomonadati</taxon>
        <taxon>Pseudomonadota</taxon>
        <taxon>Betaproteobacteria</taxon>
        <taxon>Neisseriales</taxon>
        <taxon>Chromobacteriaceae</taxon>
        <taxon>Paludibacterium</taxon>
    </lineage>
</organism>